<proteinExistence type="predicted"/>
<dbReference type="RefSeq" id="XP_033538001.1">
    <property type="nucleotide sequence ID" value="XM_033678624.1"/>
</dbReference>
<reference evidence="2 4" key="1">
    <citation type="submission" date="2020-01" db="EMBL/GenBank/DDBJ databases">
        <authorList>
            <consortium name="DOE Joint Genome Institute"/>
            <person name="Haridas S."/>
            <person name="Albert R."/>
            <person name="Binder M."/>
            <person name="Bloem J."/>
            <person name="Labutti K."/>
            <person name="Salamov A."/>
            <person name="Andreopoulos B."/>
            <person name="Baker S.E."/>
            <person name="Barry K."/>
            <person name="Bills G."/>
            <person name="Bluhm B.H."/>
            <person name="Cannon C."/>
            <person name="Castanera R."/>
            <person name="Culley D.E."/>
            <person name="Daum C."/>
            <person name="Ezra D."/>
            <person name="Gonzalez J.B."/>
            <person name="Henrissat B."/>
            <person name="Kuo A."/>
            <person name="Liang C."/>
            <person name="Lipzen A."/>
            <person name="Lutzoni F."/>
            <person name="Magnuson J."/>
            <person name="Mondo S."/>
            <person name="Nolan M."/>
            <person name="Ohm R."/>
            <person name="Pangilinan J."/>
            <person name="Park H.-J."/>
            <person name="Ramirez L."/>
            <person name="Alfaro M."/>
            <person name="Sun H."/>
            <person name="Tritt A."/>
            <person name="Yoshinaga Y."/>
            <person name="Zwiers L.-H."/>
            <person name="Turgeon B.G."/>
            <person name="Goodwin S.B."/>
            <person name="Spatafora J.W."/>
            <person name="Crous P.W."/>
            <person name="Grigoriev I.V."/>
        </authorList>
    </citation>
    <scope>NUCLEOTIDE SEQUENCE</scope>
    <source>
        <strain evidence="2 4">CBS 781.70</strain>
    </source>
</reference>
<organism evidence="2">
    <name type="scientific">Eremomyces bilateralis CBS 781.70</name>
    <dbReference type="NCBI Taxonomy" id="1392243"/>
    <lineage>
        <taxon>Eukaryota</taxon>
        <taxon>Fungi</taxon>
        <taxon>Dikarya</taxon>
        <taxon>Ascomycota</taxon>
        <taxon>Pezizomycotina</taxon>
        <taxon>Dothideomycetes</taxon>
        <taxon>Dothideomycetes incertae sedis</taxon>
        <taxon>Eremomycetales</taxon>
        <taxon>Eremomycetaceae</taxon>
        <taxon>Eremomyces</taxon>
    </lineage>
</organism>
<evidence type="ECO:0000313" key="4">
    <source>
        <dbReference type="RefSeq" id="XP_033538001.1"/>
    </source>
</evidence>
<name>A0A6G1GES2_9PEZI</name>
<protein>
    <submittedName>
        <fullName evidence="2 4">Uncharacterized protein</fullName>
    </submittedName>
</protein>
<feature type="region of interest" description="Disordered" evidence="1">
    <location>
        <begin position="73"/>
        <end position="92"/>
    </location>
</feature>
<evidence type="ECO:0000313" key="3">
    <source>
        <dbReference type="Proteomes" id="UP000504638"/>
    </source>
</evidence>
<reference evidence="4" key="2">
    <citation type="submission" date="2020-04" db="EMBL/GenBank/DDBJ databases">
        <authorList>
            <consortium name="NCBI Genome Project"/>
        </authorList>
    </citation>
    <scope>NUCLEOTIDE SEQUENCE</scope>
    <source>
        <strain evidence="4">CBS 781.70</strain>
    </source>
</reference>
<evidence type="ECO:0000256" key="1">
    <source>
        <dbReference type="SAM" id="MobiDB-lite"/>
    </source>
</evidence>
<dbReference type="EMBL" id="ML975150">
    <property type="protein sequence ID" value="KAF1816370.1"/>
    <property type="molecule type" value="Genomic_DNA"/>
</dbReference>
<dbReference type="Proteomes" id="UP000504638">
    <property type="component" value="Unplaced"/>
</dbReference>
<evidence type="ECO:0000313" key="2">
    <source>
        <dbReference type="EMBL" id="KAF1816370.1"/>
    </source>
</evidence>
<sequence length="374" mass="42738">MATPRGGRGRRRSTRGRDEVSIEGPRGRGIGPSGLSASTGSGTYTPTLSGSRRGQQARTDPMPIEPLLRFFGTTDSGDTAVGSPLPGSVVHSVSLDDDTELPATPESQGSAGTPPVKSFLILISKETRMKMRSRLIDGERLDHVTRASEAVSGFVPKEELSEYIRRLDRVIRWNTFLTHSNINAYNMIDFVTDGKVAVDASEFWILRTKILDNVRTYKNKMLARFEIHIKSLIEIEPWIKNMNEDGLRKRLESKFNAQNFLFVWYYMKDYIDVDNSAPLGKWFMKNMYVNMGVYVKSWMDENESKDIRERLLQAYDLWALNEAFDDVDKGDFMELSQKFRNERKKKKRDFATINKNVHRYRRSSCETVSASFSP</sequence>
<keyword evidence="3" id="KW-1185">Reference proteome</keyword>
<dbReference type="OrthoDB" id="5425043at2759"/>
<reference evidence="4" key="3">
    <citation type="submission" date="2025-04" db="UniProtKB">
        <authorList>
            <consortium name="RefSeq"/>
        </authorList>
    </citation>
    <scope>IDENTIFICATION</scope>
    <source>
        <strain evidence="4">CBS 781.70</strain>
    </source>
</reference>
<feature type="region of interest" description="Disordered" evidence="1">
    <location>
        <begin position="1"/>
        <end position="59"/>
    </location>
</feature>
<feature type="compositionally biased region" description="Polar residues" evidence="1">
    <location>
        <begin position="35"/>
        <end position="58"/>
    </location>
</feature>
<dbReference type="GeneID" id="54419194"/>
<gene>
    <name evidence="2 4" type="ORF">P152DRAFT_454635</name>
</gene>
<dbReference type="AlphaFoldDB" id="A0A6G1GES2"/>
<accession>A0A6G1GES2</accession>